<dbReference type="STRING" id="604089.SAMN04487942_1727"/>
<keyword evidence="2" id="KW-1185">Reference proteome</keyword>
<protein>
    <submittedName>
        <fullName evidence="1">Uncharacterized protein</fullName>
    </submittedName>
</protein>
<dbReference type="AlphaFoldDB" id="A0A1H8LYD2"/>
<dbReference type="EMBL" id="FODN01000003">
    <property type="protein sequence ID" value="SEO09876.1"/>
    <property type="molecule type" value="Genomic_DNA"/>
</dbReference>
<dbReference type="Proteomes" id="UP000198657">
    <property type="component" value="Unassembled WGS sequence"/>
</dbReference>
<evidence type="ECO:0000313" key="1">
    <source>
        <dbReference type="EMBL" id="SEO09876.1"/>
    </source>
</evidence>
<reference evidence="2" key="1">
    <citation type="submission" date="2016-10" db="EMBL/GenBank/DDBJ databases">
        <authorList>
            <person name="Varghese N."/>
            <person name="Submissions S."/>
        </authorList>
    </citation>
    <scope>NUCLEOTIDE SEQUENCE [LARGE SCALE GENOMIC DNA]</scope>
    <source>
        <strain evidence="2">CGMCC 1.8704</strain>
    </source>
</reference>
<dbReference type="RefSeq" id="WP_091169311.1">
    <property type="nucleotide sequence ID" value="NZ_CBCSFM010000005.1"/>
</dbReference>
<name>A0A1H8LYD2_9FLAO</name>
<organism evidence="1 2">
    <name type="scientific">Flavobacterium sinopsychrotolerans</name>
    <dbReference type="NCBI Taxonomy" id="604089"/>
    <lineage>
        <taxon>Bacteria</taxon>
        <taxon>Pseudomonadati</taxon>
        <taxon>Bacteroidota</taxon>
        <taxon>Flavobacteriia</taxon>
        <taxon>Flavobacteriales</taxon>
        <taxon>Flavobacteriaceae</taxon>
        <taxon>Flavobacterium</taxon>
    </lineage>
</organism>
<proteinExistence type="predicted"/>
<gene>
    <name evidence="1" type="ORF">SAMN04487942_1727</name>
</gene>
<evidence type="ECO:0000313" key="2">
    <source>
        <dbReference type="Proteomes" id="UP000198657"/>
    </source>
</evidence>
<accession>A0A1H8LYD2</accession>
<sequence length="110" mass="12548">MKIIILLLVICCYSCKETKYEYDNEIAVDSAATAVDQFVADSVTMSSEIIEEPIKELTFEEVIQTTSIHDLENFIEKNPDHENIEKLKARVIDLEVDQIFSDENTGNAKF</sequence>
<dbReference type="OrthoDB" id="1419307at2"/>